<dbReference type="RefSeq" id="WP_377023541.1">
    <property type="nucleotide sequence ID" value="NZ_JBHLTS010000022.1"/>
</dbReference>
<evidence type="ECO:0000313" key="1">
    <source>
        <dbReference type="EMBL" id="MFC0515740.1"/>
    </source>
</evidence>
<keyword evidence="2" id="KW-1185">Reference proteome</keyword>
<name>A0ABV6L8F6_9SPHI</name>
<reference evidence="1 2" key="1">
    <citation type="submission" date="2024-09" db="EMBL/GenBank/DDBJ databases">
        <authorList>
            <person name="Sun Q."/>
            <person name="Mori K."/>
        </authorList>
    </citation>
    <scope>NUCLEOTIDE SEQUENCE [LARGE SCALE GENOMIC DNA]</scope>
    <source>
        <strain evidence="1 2">NCAIM B.02415</strain>
    </source>
</reference>
<accession>A0ABV6L8F6</accession>
<dbReference type="EMBL" id="JBHLTS010000022">
    <property type="protein sequence ID" value="MFC0515740.1"/>
    <property type="molecule type" value="Genomic_DNA"/>
</dbReference>
<dbReference type="Proteomes" id="UP001589828">
    <property type="component" value="Unassembled WGS sequence"/>
</dbReference>
<proteinExistence type="predicted"/>
<evidence type="ECO:0000313" key="2">
    <source>
        <dbReference type="Proteomes" id="UP001589828"/>
    </source>
</evidence>
<protein>
    <submittedName>
        <fullName evidence="1">Uncharacterized protein</fullName>
    </submittedName>
</protein>
<organism evidence="1 2">
    <name type="scientific">Mucilaginibacter angelicae</name>
    <dbReference type="NCBI Taxonomy" id="869718"/>
    <lineage>
        <taxon>Bacteria</taxon>
        <taxon>Pseudomonadati</taxon>
        <taxon>Bacteroidota</taxon>
        <taxon>Sphingobacteriia</taxon>
        <taxon>Sphingobacteriales</taxon>
        <taxon>Sphingobacteriaceae</taxon>
        <taxon>Mucilaginibacter</taxon>
    </lineage>
</organism>
<comment type="caution">
    <text evidence="1">The sequence shown here is derived from an EMBL/GenBank/DDBJ whole genome shotgun (WGS) entry which is preliminary data.</text>
</comment>
<gene>
    <name evidence="1" type="ORF">ACFFGT_16080</name>
</gene>
<sequence length="168" mass="19992">MMLDFDYELLEHPEPYDPRYRFEIWSRIIVNVVENGKILKNLIDIKWDIIVFLKYFVENKQFILTDAPLKGFEGGSIAEGIYNFHVAIMDVDIIDGGTIDKILRSIYPYKVRHSFEFALEHTNVEDIFIGLFNDRMSVSVYRRHEKYNFYVSVDTFFSKIEKLFNILV</sequence>